<sequence length="465" mass="53791">MNTTTLQFSFTFYYYVKYLGLCNQVNDSNIFGKSMILPKIHHQIPFICFSFIGFILNLISLFIFLFGDITIKSKIKKKFNKTKKKILFDNETTITSSSLSSYGNVRKQTRSCKTRSSFMISLILLCICEIIFNFSAFLFKLIHVLSPYFIHQIPLNTFNHVPPDLNLIILPVLQNFLMFLAEIGLFCRNWCVCLITAARAEVVIWPIGSHSWQCILRHPKKFLQIFIVLLIISILIAGLKHTDYIGLLCYDHIMHQYSMWSQEYVFTHKTFSFYMSFIVLPYRAVITWILIILFSIMIIIRLRPCSKQSTLLQISQSKTLDDDLSTTTLDISQHDALRKRQKGQMKATRVVLVVALAFGLLECMNFMISICQTLNLLGNNHLSRLLETIGNTLITIDSICNFFVFISLMSYFREIFCQIFCCKTMNTTNDNHNTTKSTSCISINQTGINNNNNNDYHMEKLNSKV</sequence>
<evidence type="ECO:0000259" key="6">
    <source>
        <dbReference type="PROSITE" id="PS50262"/>
    </source>
</evidence>
<dbReference type="OrthoDB" id="6259709at2759"/>
<dbReference type="Gene3D" id="1.20.1070.10">
    <property type="entry name" value="Rhodopsin 7-helix transmembrane proteins"/>
    <property type="match status" value="1"/>
</dbReference>
<keyword evidence="2 5" id="KW-0812">Transmembrane</keyword>
<dbReference type="PROSITE" id="PS50262">
    <property type="entry name" value="G_PROTEIN_RECEP_F1_2"/>
    <property type="match status" value="1"/>
</dbReference>
<dbReference type="AlphaFoldDB" id="A0A4Z2CVJ3"/>
<evidence type="ECO:0000313" key="7">
    <source>
        <dbReference type="EMBL" id="TNN08247.1"/>
    </source>
</evidence>
<proteinExistence type="predicted"/>
<feature type="transmembrane region" description="Helical" evidence="5">
    <location>
        <begin position="44"/>
        <end position="67"/>
    </location>
</feature>
<evidence type="ECO:0000313" key="8">
    <source>
        <dbReference type="Proteomes" id="UP000311919"/>
    </source>
</evidence>
<feature type="transmembrane region" description="Helical" evidence="5">
    <location>
        <begin position="273"/>
        <end position="300"/>
    </location>
</feature>
<evidence type="ECO:0000256" key="5">
    <source>
        <dbReference type="SAM" id="Phobius"/>
    </source>
</evidence>
<organism evidence="7 8">
    <name type="scientific">Schistosoma japonicum</name>
    <name type="common">Blood fluke</name>
    <dbReference type="NCBI Taxonomy" id="6182"/>
    <lineage>
        <taxon>Eukaryota</taxon>
        <taxon>Metazoa</taxon>
        <taxon>Spiralia</taxon>
        <taxon>Lophotrochozoa</taxon>
        <taxon>Platyhelminthes</taxon>
        <taxon>Trematoda</taxon>
        <taxon>Digenea</taxon>
        <taxon>Strigeidida</taxon>
        <taxon>Schistosomatoidea</taxon>
        <taxon>Schistosomatidae</taxon>
        <taxon>Schistosoma</taxon>
    </lineage>
</organism>
<dbReference type="SUPFAM" id="SSF81321">
    <property type="entry name" value="Family A G protein-coupled receptor-like"/>
    <property type="match status" value="1"/>
</dbReference>
<name>A0A4Z2CVJ3_SCHJA</name>
<dbReference type="PANTHER" id="PTHR46641">
    <property type="entry name" value="FMRFAMIDE RECEPTOR-RELATED"/>
    <property type="match status" value="1"/>
</dbReference>
<dbReference type="InterPro" id="IPR017452">
    <property type="entry name" value="GPCR_Rhodpsn_7TM"/>
</dbReference>
<reference evidence="7 8" key="1">
    <citation type="submission" date="2019-03" db="EMBL/GenBank/DDBJ databases">
        <title>An improved genome assembly of the fluke Schistosoma japonicum.</title>
        <authorList>
            <person name="Hu W."/>
            <person name="Luo F."/>
            <person name="Yin M."/>
            <person name="Mo X."/>
            <person name="Sun C."/>
            <person name="Wu Q."/>
            <person name="Zhu B."/>
            <person name="Xiang M."/>
            <person name="Wang J."/>
            <person name="Wang Y."/>
            <person name="Zhang T."/>
            <person name="Xu B."/>
            <person name="Zheng H."/>
            <person name="Feng Z."/>
        </authorList>
    </citation>
    <scope>NUCLEOTIDE SEQUENCE [LARGE SCALE GENOMIC DNA]</scope>
    <source>
        <strain evidence="7">HuSjv2</strain>
        <tissue evidence="7">Worms</tissue>
    </source>
</reference>
<dbReference type="STRING" id="6182.A0A4Z2CVJ3"/>
<feature type="transmembrane region" description="Helical" evidence="5">
    <location>
        <begin position="347"/>
        <end position="368"/>
    </location>
</feature>
<keyword evidence="3 5" id="KW-1133">Transmembrane helix</keyword>
<accession>A0A4Z2CVJ3</accession>
<evidence type="ECO:0000256" key="2">
    <source>
        <dbReference type="ARBA" id="ARBA00022692"/>
    </source>
</evidence>
<comment type="subcellular location">
    <subcellularLocation>
        <location evidence="1">Membrane</location>
    </subcellularLocation>
</comment>
<gene>
    <name evidence="7" type="ORF">EWB00_007210</name>
</gene>
<evidence type="ECO:0000256" key="4">
    <source>
        <dbReference type="ARBA" id="ARBA00023136"/>
    </source>
</evidence>
<protein>
    <submittedName>
        <fullName evidence="7">Rhodopsin-like orphan GPCR isoform 1</fullName>
    </submittedName>
</protein>
<feature type="transmembrane region" description="Helical" evidence="5">
    <location>
        <begin position="222"/>
        <end position="239"/>
    </location>
</feature>
<dbReference type="EMBL" id="SKCS01000412">
    <property type="protein sequence ID" value="TNN08247.1"/>
    <property type="molecule type" value="Genomic_DNA"/>
</dbReference>
<feature type="transmembrane region" description="Helical" evidence="5">
    <location>
        <begin position="388"/>
        <end position="408"/>
    </location>
</feature>
<dbReference type="GO" id="GO:0016020">
    <property type="term" value="C:membrane"/>
    <property type="evidence" value="ECO:0007669"/>
    <property type="project" value="UniProtKB-SubCell"/>
</dbReference>
<dbReference type="PANTHER" id="PTHR46641:SF2">
    <property type="entry name" value="FMRFAMIDE RECEPTOR"/>
    <property type="match status" value="1"/>
</dbReference>
<dbReference type="InterPro" id="IPR052954">
    <property type="entry name" value="GPCR-Ligand_Int"/>
</dbReference>
<feature type="transmembrane region" description="Helical" evidence="5">
    <location>
        <begin position="118"/>
        <end position="145"/>
    </location>
</feature>
<evidence type="ECO:0000256" key="3">
    <source>
        <dbReference type="ARBA" id="ARBA00022989"/>
    </source>
</evidence>
<comment type="caution">
    <text evidence="7">The sequence shown here is derived from an EMBL/GenBank/DDBJ whole genome shotgun (WGS) entry which is preliminary data.</text>
</comment>
<feature type="transmembrane region" description="Helical" evidence="5">
    <location>
        <begin position="165"/>
        <end position="187"/>
    </location>
</feature>
<evidence type="ECO:0000256" key="1">
    <source>
        <dbReference type="ARBA" id="ARBA00004370"/>
    </source>
</evidence>
<keyword evidence="8" id="KW-1185">Reference proteome</keyword>
<feature type="domain" description="G-protein coupled receptors family 1 profile" evidence="6">
    <location>
        <begin position="96"/>
        <end position="405"/>
    </location>
</feature>
<keyword evidence="4 5" id="KW-0472">Membrane</keyword>
<dbReference type="Proteomes" id="UP000311919">
    <property type="component" value="Unassembled WGS sequence"/>
</dbReference>